<evidence type="ECO:0000256" key="1">
    <source>
        <dbReference type="ARBA" id="ARBA00005010"/>
    </source>
</evidence>
<protein>
    <submittedName>
        <fullName evidence="13">Uroporphyrinogen-III C-methyltransferase</fullName>
        <ecNumber evidence="13">2.1.1.107</ecNumber>
    </submittedName>
</protein>
<dbReference type="RefSeq" id="WP_263248942.1">
    <property type="nucleotide sequence ID" value="NZ_BAABLT010000004.1"/>
</dbReference>
<evidence type="ECO:0000256" key="11">
    <source>
        <dbReference type="ARBA" id="ARBA00047561"/>
    </source>
</evidence>
<dbReference type="InterPro" id="IPR012409">
    <property type="entry name" value="Sirohaem_synth"/>
</dbReference>
<evidence type="ECO:0000313" key="13">
    <source>
        <dbReference type="EMBL" id="MFD0922280.1"/>
    </source>
</evidence>
<keyword evidence="7" id="KW-0520">NAD</keyword>
<dbReference type="NCBIfam" id="TIGR01470">
    <property type="entry name" value="cysG_Nterm"/>
    <property type="match status" value="1"/>
</dbReference>
<dbReference type="PANTHER" id="PTHR45790:SF3">
    <property type="entry name" value="S-ADENOSYL-L-METHIONINE-DEPENDENT UROPORPHYRINOGEN III METHYLTRANSFERASE, CHLOROPLASTIC"/>
    <property type="match status" value="1"/>
</dbReference>
<evidence type="ECO:0000313" key="14">
    <source>
        <dbReference type="Proteomes" id="UP001597018"/>
    </source>
</evidence>
<comment type="pathway">
    <text evidence="1">Porphyrin-containing compound metabolism; siroheme biosynthesis; sirohydrochlorin from precorrin-2: step 1/1.</text>
</comment>
<dbReference type="EMBL" id="JBHTIW010000019">
    <property type="protein sequence ID" value="MFD0922280.1"/>
    <property type="molecule type" value="Genomic_DNA"/>
</dbReference>
<sequence length="407" mass="42649">MTTHNEHHYFAGLDLTGRRVVVVGAGSVAQRRVPRLIGAGARVEVIAPEATPAVEAMADAGELTWHRRPYADGDLDGAWYAVACATGADVNAAVAAEAEQRRIFCVRADDASQGTAVTPAVAEHGGLLLGVLAGGRHRRSAAVRDALVEALRSGLVDEHAGPQAPGVALVGGGPGDPELITVRGRRLLGRADVVITDRLAPRELLEELGSDVEVVDASKIPYGRAANQDVINSLLVEHAKAGKFVVRLKGGDPYLFGRGYEELLACTDAGVPVTVVPGITSAFGASALADVPVTHRGVAHEVVVVSGHVGPHDDQSLVDWPALARLRGTLVLMMAVKRIGEFAAVLLEHGRDPRSPVAVIQEGTTRAQRTLRTTLAEVADVVREEDVKPPAIIVVGPVADLAPESRP</sequence>
<evidence type="ECO:0000256" key="3">
    <source>
        <dbReference type="ARBA" id="ARBA00022603"/>
    </source>
</evidence>
<comment type="catalytic activity">
    <reaction evidence="11">
        <text>precorrin-2 + NAD(+) = sirohydrochlorin + NADH + 2 H(+)</text>
        <dbReference type="Rhea" id="RHEA:15613"/>
        <dbReference type="ChEBI" id="CHEBI:15378"/>
        <dbReference type="ChEBI" id="CHEBI:57540"/>
        <dbReference type="ChEBI" id="CHEBI:57945"/>
        <dbReference type="ChEBI" id="CHEBI:58351"/>
        <dbReference type="ChEBI" id="CHEBI:58827"/>
        <dbReference type="EC" id="1.3.1.76"/>
    </reaction>
</comment>
<keyword evidence="4 13" id="KW-0808">Transferase</keyword>
<evidence type="ECO:0000256" key="6">
    <source>
        <dbReference type="ARBA" id="ARBA00023002"/>
    </source>
</evidence>
<dbReference type="InterPro" id="IPR014776">
    <property type="entry name" value="4pyrrole_Mease_sub2"/>
</dbReference>
<dbReference type="Pfam" id="PF13241">
    <property type="entry name" value="NAD_binding_7"/>
    <property type="match status" value="1"/>
</dbReference>
<dbReference type="InterPro" id="IPR006367">
    <property type="entry name" value="Sirohaem_synthase_N"/>
</dbReference>
<dbReference type="Gene3D" id="3.40.1010.10">
    <property type="entry name" value="Cobalt-precorrin-4 Transmethylase, Domain 1"/>
    <property type="match status" value="1"/>
</dbReference>
<dbReference type="InterPro" id="IPR000878">
    <property type="entry name" value="4pyrrol_Mease"/>
</dbReference>
<dbReference type="PIRSF" id="PIRSF036426">
    <property type="entry name" value="Sirohaem_synth"/>
    <property type="match status" value="1"/>
</dbReference>
<accession>A0ABW3FZF9</accession>
<dbReference type="GO" id="GO:0032259">
    <property type="term" value="P:methylation"/>
    <property type="evidence" value="ECO:0007669"/>
    <property type="project" value="UniProtKB-KW"/>
</dbReference>
<dbReference type="PANTHER" id="PTHR45790">
    <property type="entry name" value="SIROHEME SYNTHASE-RELATED"/>
    <property type="match status" value="1"/>
</dbReference>
<dbReference type="NCBIfam" id="NF004790">
    <property type="entry name" value="PRK06136.1"/>
    <property type="match status" value="1"/>
</dbReference>
<dbReference type="InterPro" id="IPR006366">
    <property type="entry name" value="CobA/CysG_C"/>
</dbReference>
<keyword evidence="8" id="KW-0456">Lyase</keyword>
<dbReference type="InterPro" id="IPR014777">
    <property type="entry name" value="4pyrrole_Mease_sub1"/>
</dbReference>
<dbReference type="Pfam" id="PF00590">
    <property type="entry name" value="TP_methylase"/>
    <property type="match status" value="1"/>
</dbReference>
<dbReference type="InterPro" id="IPR050161">
    <property type="entry name" value="Siro_Cobalamin_biosynth"/>
</dbReference>
<name>A0ABW3FZF9_9PSEU</name>
<feature type="domain" description="Tetrapyrrole methylase" evidence="12">
    <location>
        <begin position="167"/>
        <end position="378"/>
    </location>
</feature>
<keyword evidence="10" id="KW-0511">Multifunctional enzyme</keyword>
<proteinExistence type="predicted"/>
<gene>
    <name evidence="13" type="primary">cobA</name>
    <name evidence="13" type="ORF">ACFQ16_21250</name>
</gene>
<evidence type="ECO:0000256" key="4">
    <source>
        <dbReference type="ARBA" id="ARBA00022679"/>
    </source>
</evidence>
<evidence type="ECO:0000256" key="10">
    <source>
        <dbReference type="ARBA" id="ARBA00023268"/>
    </source>
</evidence>
<evidence type="ECO:0000256" key="5">
    <source>
        <dbReference type="ARBA" id="ARBA00022691"/>
    </source>
</evidence>
<evidence type="ECO:0000256" key="2">
    <source>
        <dbReference type="ARBA" id="ARBA00022573"/>
    </source>
</evidence>
<dbReference type="InterPro" id="IPR036291">
    <property type="entry name" value="NAD(P)-bd_dom_sf"/>
</dbReference>
<dbReference type="Proteomes" id="UP001597018">
    <property type="component" value="Unassembled WGS sequence"/>
</dbReference>
<evidence type="ECO:0000256" key="8">
    <source>
        <dbReference type="ARBA" id="ARBA00023239"/>
    </source>
</evidence>
<dbReference type="InterPro" id="IPR035996">
    <property type="entry name" value="4pyrrol_Methylase_sf"/>
</dbReference>
<keyword evidence="3 13" id="KW-0489">Methyltransferase</keyword>
<dbReference type="NCBIfam" id="TIGR01469">
    <property type="entry name" value="cobA_cysG_Cterm"/>
    <property type="match status" value="1"/>
</dbReference>
<dbReference type="Gene3D" id="3.40.50.720">
    <property type="entry name" value="NAD(P)-binding Rossmann-like Domain"/>
    <property type="match status" value="1"/>
</dbReference>
<evidence type="ECO:0000256" key="9">
    <source>
        <dbReference type="ARBA" id="ARBA00023244"/>
    </source>
</evidence>
<keyword evidence="14" id="KW-1185">Reference proteome</keyword>
<evidence type="ECO:0000256" key="7">
    <source>
        <dbReference type="ARBA" id="ARBA00023027"/>
    </source>
</evidence>
<organism evidence="13 14">
    <name type="scientific">Saccharopolyspora rosea</name>
    <dbReference type="NCBI Taxonomy" id="524884"/>
    <lineage>
        <taxon>Bacteria</taxon>
        <taxon>Bacillati</taxon>
        <taxon>Actinomycetota</taxon>
        <taxon>Actinomycetes</taxon>
        <taxon>Pseudonocardiales</taxon>
        <taxon>Pseudonocardiaceae</taxon>
        <taxon>Saccharopolyspora</taxon>
    </lineage>
</organism>
<comment type="caution">
    <text evidence="13">The sequence shown here is derived from an EMBL/GenBank/DDBJ whole genome shotgun (WGS) entry which is preliminary data.</text>
</comment>
<dbReference type="GO" id="GO:0004851">
    <property type="term" value="F:uroporphyrin-III C-methyltransferase activity"/>
    <property type="evidence" value="ECO:0007669"/>
    <property type="project" value="UniProtKB-EC"/>
</dbReference>
<evidence type="ECO:0000259" key="12">
    <source>
        <dbReference type="Pfam" id="PF00590"/>
    </source>
</evidence>
<dbReference type="Gene3D" id="3.30.950.10">
    <property type="entry name" value="Methyltransferase, Cobalt-precorrin-4 Transmethylase, Domain 2"/>
    <property type="match status" value="1"/>
</dbReference>
<keyword evidence="6" id="KW-0560">Oxidoreductase</keyword>
<dbReference type="CDD" id="cd11642">
    <property type="entry name" value="SUMT"/>
    <property type="match status" value="1"/>
</dbReference>
<dbReference type="SUPFAM" id="SSF51735">
    <property type="entry name" value="NAD(P)-binding Rossmann-fold domains"/>
    <property type="match status" value="1"/>
</dbReference>
<keyword evidence="2" id="KW-0169">Cobalamin biosynthesis</keyword>
<dbReference type="SUPFAM" id="SSF53790">
    <property type="entry name" value="Tetrapyrrole methylase"/>
    <property type="match status" value="1"/>
</dbReference>
<keyword evidence="5" id="KW-0949">S-adenosyl-L-methionine</keyword>
<keyword evidence="9" id="KW-0627">Porphyrin biosynthesis</keyword>
<reference evidence="14" key="1">
    <citation type="journal article" date="2019" name="Int. J. Syst. Evol. Microbiol.">
        <title>The Global Catalogue of Microorganisms (GCM) 10K type strain sequencing project: providing services to taxonomists for standard genome sequencing and annotation.</title>
        <authorList>
            <consortium name="The Broad Institute Genomics Platform"/>
            <consortium name="The Broad Institute Genome Sequencing Center for Infectious Disease"/>
            <person name="Wu L."/>
            <person name="Ma J."/>
        </authorList>
    </citation>
    <scope>NUCLEOTIDE SEQUENCE [LARGE SCALE GENOMIC DNA]</scope>
    <source>
        <strain evidence="14">CCUG 56401</strain>
    </source>
</reference>
<dbReference type="EC" id="2.1.1.107" evidence="13"/>